<gene>
    <name evidence="2" type="ORF">H4O24_09795</name>
</gene>
<dbReference type="RefSeq" id="WP_185883576.1">
    <property type="nucleotide sequence ID" value="NZ_CP060052.1"/>
</dbReference>
<organism evidence="2 3">
    <name type="scientific">Croceicoccus marinus</name>
    <dbReference type="NCBI Taxonomy" id="450378"/>
    <lineage>
        <taxon>Bacteria</taxon>
        <taxon>Pseudomonadati</taxon>
        <taxon>Pseudomonadota</taxon>
        <taxon>Alphaproteobacteria</taxon>
        <taxon>Sphingomonadales</taxon>
        <taxon>Erythrobacteraceae</taxon>
        <taxon>Croceicoccus</taxon>
    </lineage>
</organism>
<feature type="signal peptide" evidence="1">
    <location>
        <begin position="1"/>
        <end position="21"/>
    </location>
</feature>
<evidence type="ECO:0000256" key="1">
    <source>
        <dbReference type="SAM" id="SignalP"/>
    </source>
</evidence>
<dbReference type="PROSITE" id="PS51257">
    <property type="entry name" value="PROKAR_LIPOPROTEIN"/>
    <property type="match status" value="1"/>
</dbReference>
<proteinExistence type="predicted"/>
<keyword evidence="1" id="KW-0732">Signal</keyword>
<evidence type="ECO:0008006" key="4">
    <source>
        <dbReference type="Google" id="ProtNLM"/>
    </source>
</evidence>
<protein>
    <recommendedName>
        <fullName evidence="4">YMGG-like Gly-zipper domain-containing protein</fullName>
    </recommendedName>
</protein>
<evidence type="ECO:0000313" key="2">
    <source>
        <dbReference type="EMBL" id="QNE04282.1"/>
    </source>
</evidence>
<name>A0A7G6VRB7_9SPHN</name>
<dbReference type="EMBL" id="CP060052">
    <property type="protein sequence ID" value="QNE04282.1"/>
    <property type="molecule type" value="Genomic_DNA"/>
</dbReference>
<accession>A0A7G6VRB7</accession>
<dbReference type="Proteomes" id="UP000515297">
    <property type="component" value="Chromosome"/>
</dbReference>
<reference evidence="2 3" key="1">
    <citation type="submission" date="2020-08" db="EMBL/GenBank/DDBJ databases">
        <authorList>
            <person name="Liu G."/>
            <person name="Sun C."/>
        </authorList>
    </citation>
    <scope>NUCLEOTIDE SEQUENCE [LARGE SCALE GENOMIC DNA]</scope>
    <source>
        <strain evidence="2 3">OT19</strain>
    </source>
</reference>
<sequence>MKTYSKIAFAAVMALAIASCATTKGAAVGAGIGAIAGDAGKGAAIGASAGAVVDIID</sequence>
<evidence type="ECO:0000313" key="3">
    <source>
        <dbReference type="Proteomes" id="UP000515297"/>
    </source>
</evidence>
<dbReference type="AlphaFoldDB" id="A0A7G6VRB7"/>
<feature type="chain" id="PRO_5028821686" description="YMGG-like Gly-zipper domain-containing protein" evidence="1">
    <location>
        <begin position="22"/>
        <end position="57"/>
    </location>
</feature>